<evidence type="ECO:0000313" key="4">
    <source>
        <dbReference type="Proteomes" id="UP001597138"/>
    </source>
</evidence>
<dbReference type="Pfam" id="PF00072">
    <property type="entry name" value="Response_reg"/>
    <property type="match status" value="1"/>
</dbReference>
<sequence>MRRNVIKSIYLVDDDEDDRMIFGEVLSEVCPSIDLRMLQSGQELSELLCMDLEPLPDIIFLNVNMPMKNGFDCLREIRSRQDDLKFLRILMFSTSKNPETITASMRLGADFYAVKPASLSDFRMLIIKVLEIDWTLPAADKVFTLNRPGVSSARPQ</sequence>
<dbReference type="PANTHER" id="PTHR44520">
    <property type="entry name" value="RESPONSE REGULATOR RCP1-RELATED"/>
    <property type="match status" value="1"/>
</dbReference>
<dbReference type="InterPro" id="IPR011006">
    <property type="entry name" value="CheY-like_superfamily"/>
</dbReference>
<accession>A0ABW4HKH5</accession>
<dbReference type="SUPFAM" id="SSF52172">
    <property type="entry name" value="CheY-like"/>
    <property type="match status" value="1"/>
</dbReference>
<gene>
    <name evidence="3" type="ORF">ACFSC2_21665</name>
</gene>
<comment type="caution">
    <text evidence="3">The sequence shown here is derived from an EMBL/GenBank/DDBJ whole genome shotgun (WGS) entry which is preliminary data.</text>
</comment>
<dbReference type="PROSITE" id="PS50110">
    <property type="entry name" value="RESPONSE_REGULATORY"/>
    <property type="match status" value="1"/>
</dbReference>
<proteinExistence type="predicted"/>
<reference evidence="4" key="1">
    <citation type="journal article" date="2019" name="Int. J. Syst. Evol. Microbiol.">
        <title>The Global Catalogue of Microorganisms (GCM) 10K type strain sequencing project: providing services to taxonomists for standard genome sequencing and annotation.</title>
        <authorList>
            <consortium name="The Broad Institute Genomics Platform"/>
            <consortium name="The Broad Institute Genome Sequencing Center for Infectious Disease"/>
            <person name="Wu L."/>
            <person name="Ma J."/>
        </authorList>
    </citation>
    <scope>NUCLEOTIDE SEQUENCE [LARGE SCALE GENOMIC DNA]</scope>
    <source>
        <strain evidence="4">CCUG 70865</strain>
    </source>
</reference>
<comment type="caution">
    <text evidence="1">Lacks conserved residue(s) required for the propagation of feature annotation.</text>
</comment>
<evidence type="ECO:0000259" key="2">
    <source>
        <dbReference type="PROSITE" id="PS50110"/>
    </source>
</evidence>
<dbReference type="InterPro" id="IPR052893">
    <property type="entry name" value="TCS_response_regulator"/>
</dbReference>
<organism evidence="3 4">
    <name type="scientific">Flavobacterium artemisiae</name>
    <dbReference type="NCBI Taxonomy" id="2126556"/>
    <lineage>
        <taxon>Bacteria</taxon>
        <taxon>Pseudomonadati</taxon>
        <taxon>Bacteroidota</taxon>
        <taxon>Flavobacteriia</taxon>
        <taxon>Flavobacteriales</taxon>
        <taxon>Flavobacteriaceae</taxon>
        <taxon>Flavobacterium</taxon>
    </lineage>
</organism>
<dbReference type="Proteomes" id="UP001597138">
    <property type="component" value="Unassembled WGS sequence"/>
</dbReference>
<dbReference type="InterPro" id="IPR001789">
    <property type="entry name" value="Sig_transdc_resp-reg_receiver"/>
</dbReference>
<dbReference type="EMBL" id="JBHUDZ010000018">
    <property type="protein sequence ID" value="MFD1605359.1"/>
    <property type="molecule type" value="Genomic_DNA"/>
</dbReference>
<name>A0ABW4HKH5_9FLAO</name>
<dbReference type="Gene3D" id="3.40.50.2300">
    <property type="match status" value="1"/>
</dbReference>
<dbReference type="RefSeq" id="WP_379813179.1">
    <property type="nucleotide sequence ID" value="NZ_JBHUDZ010000018.1"/>
</dbReference>
<dbReference type="PANTHER" id="PTHR44520:SF2">
    <property type="entry name" value="RESPONSE REGULATOR RCP1"/>
    <property type="match status" value="1"/>
</dbReference>
<protein>
    <submittedName>
        <fullName evidence="3">Response regulator</fullName>
    </submittedName>
</protein>
<feature type="domain" description="Response regulatory" evidence="2">
    <location>
        <begin position="8"/>
        <end position="130"/>
    </location>
</feature>
<keyword evidence="4" id="KW-1185">Reference proteome</keyword>
<evidence type="ECO:0000256" key="1">
    <source>
        <dbReference type="PROSITE-ProRule" id="PRU00169"/>
    </source>
</evidence>
<dbReference type="SMART" id="SM00448">
    <property type="entry name" value="REC"/>
    <property type="match status" value="1"/>
</dbReference>
<evidence type="ECO:0000313" key="3">
    <source>
        <dbReference type="EMBL" id="MFD1605359.1"/>
    </source>
</evidence>